<accession>A0A7N0U3L1</accession>
<dbReference type="Proteomes" id="UP000594263">
    <property type="component" value="Unplaced"/>
</dbReference>
<evidence type="ECO:0000256" key="1">
    <source>
        <dbReference type="SAM" id="Phobius"/>
    </source>
</evidence>
<reference evidence="2" key="1">
    <citation type="submission" date="2021-01" db="UniProtKB">
        <authorList>
            <consortium name="EnsemblPlants"/>
        </authorList>
    </citation>
    <scope>IDENTIFICATION</scope>
</reference>
<keyword evidence="3" id="KW-1185">Reference proteome</keyword>
<feature type="transmembrane region" description="Helical" evidence="1">
    <location>
        <begin position="29"/>
        <end position="48"/>
    </location>
</feature>
<keyword evidence="1" id="KW-0472">Membrane</keyword>
<keyword evidence="1" id="KW-0812">Transmembrane</keyword>
<name>A0A7N0U3L1_KALFE</name>
<dbReference type="AlphaFoldDB" id="A0A7N0U3L1"/>
<evidence type="ECO:0000313" key="3">
    <source>
        <dbReference type="Proteomes" id="UP000594263"/>
    </source>
</evidence>
<sequence length="70" mass="8411">MERVMEPWCLRWLKDLLLPLNSKCSKEKGMLFFCFECFNLLFCVVVAFNQQPWSSLKRFPLNQDQGMMMI</sequence>
<dbReference type="EnsemblPlants" id="Kaladp0053s0109.1.v1.1">
    <property type="protein sequence ID" value="Kaladp0053s0109.1.v1.1"/>
    <property type="gene ID" value="Kaladp0053s0109.v1.1"/>
</dbReference>
<organism evidence="2 3">
    <name type="scientific">Kalanchoe fedtschenkoi</name>
    <name type="common">Lavender scallops</name>
    <name type="synonym">South American air plant</name>
    <dbReference type="NCBI Taxonomy" id="63787"/>
    <lineage>
        <taxon>Eukaryota</taxon>
        <taxon>Viridiplantae</taxon>
        <taxon>Streptophyta</taxon>
        <taxon>Embryophyta</taxon>
        <taxon>Tracheophyta</taxon>
        <taxon>Spermatophyta</taxon>
        <taxon>Magnoliopsida</taxon>
        <taxon>eudicotyledons</taxon>
        <taxon>Gunneridae</taxon>
        <taxon>Pentapetalae</taxon>
        <taxon>Saxifragales</taxon>
        <taxon>Crassulaceae</taxon>
        <taxon>Kalanchoe</taxon>
    </lineage>
</organism>
<dbReference type="Gramene" id="Kaladp0053s0109.1.v1.1">
    <property type="protein sequence ID" value="Kaladp0053s0109.1.v1.1"/>
    <property type="gene ID" value="Kaladp0053s0109.v1.1"/>
</dbReference>
<proteinExistence type="predicted"/>
<evidence type="ECO:0000313" key="2">
    <source>
        <dbReference type="EnsemblPlants" id="Kaladp0053s0109.1.v1.1"/>
    </source>
</evidence>
<keyword evidence="1" id="KW-1133">Transmembrane helix</keyword>
<protein>
    <submittedName>
        <fullName evidence="2">Uncharacterized protein</fullName>
    </submittedName>
</protein>